<evidence type="ECO:0000256" key="2">
    <source>
        <dbReference type="ARBA" id="ARBA00022434"/>
    </source>
</evidence>
<dbReference type="PANTHER" id="PTHR11431">
    <property type="entry name" value="FERRITIN"/>
    <property type="match status" value="1"/>
</dbReference>
<evidence type="ECO:0000256" key="4">
    <source>
        <dbReference type="ARBA" id="ARBA00023004"/>
    </source>
</evidence>
<dbReference type="SUPFAM" id="SSF47240">
    <property type="entry name" value="Ferritin-like"/>
    <property type="match status" value="1"/>
</dbReference>
<dbReference type="GO" id="GO:0005737">
    <property type="term" value="C:cytoplasm"/>
    <property type="evidence" value="ECO:0007669"/>
    <property type="project" value="TreeGrafter"/>
</dbReference>
<evidence type="ECO:0000256" key="1">
    <source>
        <dbReference type="ARBA" id="ARBA00007513"/>
    </source>
</evidence>
<sequence>MPGTEEAQKLIKEFSEKNIDECCRSSTFTVEVEESVRGHIHQELVSWLLYRKLAADCCRSNIALHGFGLLFEKSAIECLTDACWLERYLIQRGGRCKPTNLEVPAFEFPDNPVEPIVPLNRAVECERKILDDLERLMKLAEKAGCYSLCTALDKRFLGKQTHHVKDMADLLQQTVRVSKHPGHGIFHLDRELRRAKGNMPWGKVNDPDSVALAIDNICSQLDKAEV</sequence>
<comment type="catalytic activity">
    <reaction evidence="6">
        <text>4 Fe(2+) + O2 + 4 H(+) = 4 Fe(3+) + 2 H2O</text>
        <dbReference type="Rhea" id="RHEA:11148"/>
        <dbReference type="ChEBI" id="CHEBI:15377"/>
        <dbReference type="ChEBI" id="CHEBI:15378"/>
        <dbReference type="ChEBI" id="CHEBI:15379"/>
        <dbReference type="ChEBI" id="CHEBI:29033"/>
        <dbReference type="ChEBI" id="CHEBI:29034"/>
        <dbReference type="EC" id="1.16.3.1"/>
    </reaction>
</comment>
<evidence type="ECO:0000256" key="6">
    <source>
        <dbReference type="RuleBase" id="RU361145"/>
    </source>
</evidence>
<comment type="function">
    <text evidence="6">Stores iron in a soluble, non-toxic, readily available form. Important for iron homeostasis. Iron is taken up in the ferrous form and deposited as ferric hydroxides after oxidation.</text>
</comment>
<dbReference type="GO" id="GO:0004322">
    <property type="term" value="F:ferroxidase activity"/>
    <property type="evidence" value="ECO:0007669"/>
    <property type="project" value="UniProtKB-EC"/>
</dbReference>
<feature type="binding site" evidence="5">
    <location>
        <position position="43"/>
    </location>
    <ligand>
        <name>Fe cation</name>
        <dbReference type="ChEBI" id="CHEBI:24875"/>
        <label>1</label>
    </ligand>
</feature>
<dbReference type="InterPro" id="IPR001519">
    <property type="entry name" value="Ferritin"/>
</dbReference>
<keyword evidence="9" id="KW-1185">Reference proteome</keyword>
<proteinExistence type="inferred from homology"/>
<dbReference type="STRING" id="28573.A0A0U1LT45"/>
<dbReference type="GO" id="GO:0006826">
    <property type="term" value="P:iron ion transport"/>
    <property type="evidence" value="ECO:0007669"/>
    <property type="project" value="InterPro"/>
</dbReference>
<dbReference type="InterPro" id="IPR008331">
    <property type="entry name" value="Ferritin_DPS_dom"/>
</dbReference>
<dbReference type="EC" id="1.16.3.1" evidence="6"/>
<dbReference type="GO" id="GO:0008199">
    <property type="term" value="F:ferric iron binding"/>
    <property type="evidence" value="ECO:0007669"/>
    <property type="project" value="InterPro"/>
</dbReference>
<dbReference type="OMA" id="WNSAKDA"/>
<keyword evidence="2 6" id="KW-0409">Iron storage</keyword>
<dbReference type="InterPro" id="IPR012347">
    <property type="entry name" value="Ferritin-like"/>
</dbReference>
<organism evidence="8 9">
    <name type="scientific">Talaromyces islandicus</name>
    <name type="common">Penicillium islandicum</name>
    <dbReference type="NCBI Taxonomy" id="28573"/>
    <lineage>
        <taxon>Eukaryota</taxon>
        <taxon>Fungi</taxon>
        <taxon>Dikarya</taxon>
        <taxon>Ascomycota</taxon>
        <taxon>Pezizomycotina</taxon>
        <taxon>Eurotiomycetes</taxon>
        <taxon>Eurotiomycetidae</taxon>
        <taxon>Eurotiales</taxon>
        <taxon>Trichocomaceae</taxon>
        <taxon>Talaromyces</taxon>
        <taxon>Talaromyces sect. Islandici</taxon>
    </lineage>
</organism>
<dbReference type="InterPro" id="IPR009040">
    <property type="entry name" value="Ferritin-like_diiron"/>
</dbReference>
<feature type="binding site" evidence="5">
    <location>
        <position position="126"/>
    </location>
    <ligand>
        <name>Fe cation</name>
        <dbReference type="ChEBI" id="CHEBI:24875"/>
        <label>1</label>
    </ligand>
</feature>
<reference evidence="8 9" key="1">
    <citation type="submission" date="2015-04" db="EMBL/GenBank/DDBJ databases">
        <authorList>
            <person name="Syromyatnikov M.Y."/>
            <person name="Popov V.N."/>
        </authorList>
    </citation>
    <scope>NUCLEOTIDE SEQUENCE [LARGE SCALE GENOMIC DNA]</scope>
    <source>
        <strain evidence="8">WF-38-12</strain>
    </source>
</reference>
<evidence type="ECO:0000256" key="3">
    <source>
        <dbReference type="ARBA" id="ARBA00022723"/>
    </source>
</evidence>
<dbReference type="Pfam" id="PF00210">
    <property type="entry name" value="Ferritin"/>
    <property type="match status" value="1"/>
</dbReference>
<name>A0A0U1LT45_TALIS</name>
<protein>
    <recommendedName>
        <fullName evidence="6">Ferritin</fullName>
        <ecNumber evidence="6">1.16.3.1</ecNumber>
    </recommendedName>
</protein>
<dbReference type="PANTHER" id="PTHR11431:SF75">
    <property type="entry name" value="FERRITIN"/>
    <property type="match status" value="1"/>
</dbReference>
<dbReference type="EMBL" id="CVMT01000002">
    <property type="protein sequence ID" value="CRG86577.1"/>
    <property type="molecule type" value="Genomic_DNA"/>
</dbReference>
<evidence type="ECO:0000313" key="9">
    <source>
        <dbReference type="Proteomes" id="UP000054383"/>
    </source>
</evidence>
<comment type="similarity">
    <text evidence="1 6">Belongs to the ferritin family.</text>
</comment>
<dbReference type="GO" id="GO:0006879">
    <property type="term" value="P:intracellular iron ion homeostasis"/>
    <property type="evidence" value="ECO:0007669"/>
    <property type="project" value="UniProtKB-KW"/>
</dbReference>
<dbReference type="Proteomes" id="UP000054383">
    <property type="component" value="Unassembled WGS sequence"/>
</dbReference>
<dbReference type="OrthoDB" id="186462at2759"/>
<dbReference type="Gene3D" id="1.20.1260.10">
    <property type="match status" value="1"/>
</dbReference>
<evidence type="ECO:0000256" key="5">
    <source>
        <dbReference type="PIRSR" id="PIRSR601519-1"/>
    </source>
</evidence>
<dbReference type="AlphaFoldDB" id="A0A0U1LT45"/>
<dbReference type="InterPro" id="IPR009078">
    <property type="entry name" value="Ferritin-like_SF"/>
</dbReference>
<keyword evidence="4 5" id="KW-0408">Iron</keyword>
<gene>
    <name evidence="8" type="ORF">PISL3812_03587</name>
</gene>
<keyword evidence="3 5" id="KW-0479">Metal-binding</keyword>
<keyword evidence="6" id="KW-0560">Oxidoreductase</keyword>
<evidence type="ECO:0000313" key="8">
    <source>
        <dbReference type="EMBL" id="CRG86577.1"/>
    </source>
</evidence>
<dbReference type="PROSITE" id="PS50905">
    <property type="entry name" value="FERRITIN_LIKE"/>
    <property type="match status" value="1"/>
</dbReference>
<dbReference type="GO" id="GO:0008198">
    <property type="term" value="F:ferrous iron binding"/>
    <property type="evidence" value="ECO:0007669"/>
    <property type="project" value="TreeGrafter"/>
</dbReference>
<feature type="binding site" evidence="5">
    <location>
        <position position="160"/>
    </location>
    <ligand>
        <name>Fe cation</name>
        <dbReference type="ChEBI" id="CHEBI:24875"/>
        <label>1</label>
    </ligand>
</feature>
<feature type="domain" description="Ferritin-like diiron" evidence="7">
    <location>
        <begin position="26"/>
        <end position="178"/>
    </location>
</feature>
<accession>A0A0U1LT45</accession>
<evidence type="ECO:0000259" key="7">
    <source>
        <dbReference type="PROSITE" id="PS50905"/>
    </source>
</evidence>